<dbReference type="PANTHER" id="PTHR14289">
    <property type="entry name" value="F-BOX ONLY PROTEIN 3"/>
    <property type="match status" value="1"/>
</dbReference>
<comment type="caution">
    <text evidence="2">The sequence shown here is derived from an EMBL/GenBank/DDBJ whole genome shotgun (WGS) entry which is preliminary data.</text>
</comment>
<dbReference type="NCBIfam" id="NF003967">
    <property type="entry name" value="PRK05461.1"/>
    <property type="match status" value="1"/>
</dbReference>
<dbReference type="SUPFAM" id="SSF110069">
    <property type="entry name" value="ApaG-like"/>
    <property type="match status" value="1"/>
</dbReference>
<dbReference type="EMBL" id="JADKYY010000006">
    <property type="protein sequence ID" value="MBF5027428.1"/>
    <property type="molecule type" value="Genomic_DNA"/>
</dbReference>
<dbReference type="Gene3D" id="2.60.40.1470">
    <property type="entry name" value="ApaG domain"/>
    <property type="match status" value="1"/>
</dbReference>
<protein>
    <submittedName>
        <fullName evidence="2">Co2+/Mg2+ efflux protein ApaG</fullName>
    </submittedName>
</protein>
<reference evidence="2" key="1">
    <citation type="submission" date="2020-11" db="EMBL/GenBank/DDBJ databases">
        <title>Genome seq and assembly of Planobacterium sp.</title>
        <authorList>
            <person name="Chhetri G."/>
        </authorList>
    </citation>
    <scope>NUCLEOTIDE SEQUENCE</scope>
    <source>
        <strain evidence="2">GCR5</strain>
    </source>
</reference>
<feature type="domain" description="ApaG" evidence="1">
    <location>
        <begin position="3"/>
        <end position="128"/>
    </location>
</feature>
<gene>
    <name evidence="2" type="primary">apaG</name>
    <name evidence="2" type="ORF">IC612_06405</name>
</gene>
<dbReference type="Proteomes" id="UP000694480">
    <property type="component" value="Unassembled WGS sequence"/>
</dbReference>
<dbReference type="RefSeq" id="WP_194739357.1">
    <property type="nucleotide sequence ID" value="NZ_JADKYY010000006.1"/>
</dbReference>
<evidence type="ECO:0000259" key="1">
    <source>
        <dbReference type="PROSITE" id="PS51087"/>
    </source>
</evidence>
<sequence>MESKITSNIRVTVVPSYDIKNSYPSDNRYVFRYNIFLENLGGAPVQLIKRSWLVYDIGYGFSHVEGDGVIGLTPEIFPTKDFGYFSNVVLRSGIGHMSGSYTFKNLLSGELFQVEVPRFDLVTAVLAN</sequence>
<dbReference type="InterPro" id="IPR036767">
    <property type="entry name" value="ApaG_sf"/>
</dbReference>
<dbReference type="GO" id="GO:0070987">
    <property type="term" value="P:error-free translesion synthesis"/>
    <property type="evidence" value="ECO:0007669"/>
    <property type="project" value="TreeGrafter"/>
</dbReference>
<dbReference type="PANTHER" id="PTHR14289:SF16">
    <property type="entry name" value="POLYMERASE DELTA-INTERACTING PROTEIN 2"/>
    <property type="match status" value="1"/>
</dbReference>
<dbReference type="PROSITE" id="PS51087">
    <property type="entry name" value="APAG"/>
    <property type="match status" value="1"/>
</dbReference>
<name>A0A931EAN2_9FLAO</name>
<dbReference type="AlphaFoldDB" id="A0A931EAN2"/>
<keyword evidence="3" id="KW-1185">Reference proteome</keyword>
<dbReference type="Pfam" id="PF04379">
    <property type="entry name" value="DUF525"/>
    <property type="match status" value="1"/>
</dbReference>
<proteinExistence type="predicted"/>
<evidence type="ECO:0000313" key="2">
    <source>
        <dbReference type="EMBL" id="MBF5027428.1"/>
    </source>
</evidence>
<evidence type="ECO:0000313" key="3">
    <source>
        <dbReference type="Proteomes" id="UP000694480"/>
    </source>
</evidence>
<dbReference type="InterPro" id="IPR007474">
    <property type="entry name" value="ApaG_domain"/>
</dbReference>
<accession>A0A931EAN2</accession>
<organism evidence="2 3">
    <name type="scientific">Planobacterium oryzisoli</name>
    <dbReference type="NCBI Taxonomy" id="2771435"/>
    <lineage>
        <taxon>Bacteria</taxon>
        <taxon>Pseudomonadati</taxon>
        <taxon>Bacteroidota</taxon>
        <taxon>Flavobacteriia</taxon>
        <taxon>Flavobacteriales</taxon>
        <taxon>Weeksellaceae</taxon>
        <taxon>Chryseobacterium group</taxon>
        <taxon>Chryseobacterium</taxon>
    </lineage>
</organism>